<dbReference type="Gene3D" id="1.20.920.10">
    <property type="entry name" value="Bromodomain-like"/>
    <property type="match status" value="4"/>
</dbReference>
<reference evidence="5" key="1">
    <citation type="submission" date="2022-07" db="EMBL/GenBank/DDBJ databases">
        <title>Phylogenomic reconstructions and comparative analyses of Kickxellomycotina fungi.</title>
        <authorList>
            <person name="Reynolds N.K."/>
            <person name="Stajich J.E."/>
            <person name="Barry K."/>
            <person name="Grigoriev I.V."/>
            <person name="Crous P."/>
            <person name="Smith M.E."/>
        </authorList>
    </citation>
    <scope>NUCLEOTIDE SEQUENCE</scope>
    <source>
        <strain evidence="5">RSA 1196</strain>
    </source>
</reference>
<feature type="region of interest" description="Disordered" evidence="3">
    <location>
        <begin position="715"/>
        <end position="738"/>
    </location>
</feature>
<evidence type="ECO:0000313" key="5">
    <source>
        <dbReference type="EMBL" id="KAJ1968606.1"/>
    </source>
</evidence>
<feature type="compositionally biased region" description="Polar residues" evidence="3">
    <location>
        <begin position="463"/>
        <end position="481"/>
    </location>
</feature>
<evidence type="ECO:0000259" key="4">
    <source>
        <dbReference type="PROSITE" id="PS50014"/>
    </source>
</evidence>
<accession>A0A9W8AWT5</accession>
<feature type="region of interest" description="Disordered" evidence="3">
    <location>
        <begin position="358"/>
        <end position="406"/>
    </location>
</feature>
<dbReference type="EMBL" id="JANBPY010000158">
    <property type="protein sequence ID" value="KAJ1968606.1"/>
    <property type="molecule type" value="Genomic_DNA"/>
</dbReference>
<feature type="compositionally biased region" description="Low complexity" evidence="3">
    <location>
        <begin position="536"/>
        <end position="553"/>
    </location>
</feature>
<dbReference type="GO" id="GO:0006338">
    <property type="term" value="P:chromatin remodeling"/>
    <property type="evidence" value="ECO:0007669"/>
    <property type="project" value="TreeGrafter"/>
</dbReference>
<feature type="compositionally biased region" description="Polar residues" evidence="3">
    <location>
        <begin position="875"/>
        <end position="894"/>
    </location>
</feature>
<dbReference type="OrthoDB" id="21449at2759"/>
<dbReference type="PRINTS" id="PR00503">
    <property type="entry name" value="BROMODOMAIN"/>
</dbReference>
<feature type="compositionally biased region" description="Low complexity" evidence="3">
    <location>
        <begin position="482"/>
        <end position="495"/>
    </location>
</feature>
<dbReference type="AlphaFoldDB" id="A0A9W8AWT5"/>
<feature type="domain" description="Bromo" evidence="4">
    <location>
        <begin position="1081"/>
        <end position="1153"/>
    </location>
</feature>
<feature type="region of interest" description="Disordered" evidence="3">
    <location>
        <begin position="515"/>
        <end position="572"/>
    </location>
</feature>
<feature type="region of interest" description="Disordered" evidence="3">
    <location>
        <begin position="1208"/>
        <end position="1260"/>
    </location>
</feature>
<evidence type="ECO:0000256" key="1">
    <source>
        <dbReference type="ARBA" id="ARBA00023117"/>
    </source>
</evidence>
<dbReference type="GO" id="GO:0006355">
    <property type="term" value="P:regulation of DNA-templated transcription"/>
    <property type="evidence" value="ECO:0007669"/>
    <property type="project" value="TreeGrafter"/>
</dbReference>
<name>A0A9W8AWT5_9FUNG</name>
<evidence type="ECO:0000256" key="3">
    <source>
        <dbReference type="SAM" id="MobiDB-lite"/>
    </source>
</evidence>
<keyword evidence="1 2" id="KW-0103">Bromodomain</keyword>
<feature type="domain" description="Bromo" evidence="4">
    <location>
        <begin position="937"/>
        <end position="1009"/>
    </location>
</feature>
<dbReference type="GO" id="GO:0000785">
    <property type="term" value="C:chromatin"/>
    <property type="evidence" value="ECO:0007669"/>
    <property type="project" value="TreeGrafter"/>
</dbReference>
<keyword evidence="6" id="KW-1185">Reference proteome</keyword>
<dbReference type="Pfam" id="PF00439">
    <property type="entry name" value="Bromodomain"/>
    <property type="match status" value="4"/>
</dbReference>
<dbReference type="SUPFAM" id="SSF47370">
    <property type="entry name" value="Bromodomain"/>
    <property type="match status" value="4"/>
</dbReference>
<feature type="domain" description="Bromo" evidence="4">
    <location>
        <begin position="585"/>
        <end position="657"/>
    </location>
</feature>
<feature type="compositionally biased region" description="Low complexity" evidence="3">
    <location>
        <begin position="515"/>
        <end position="525"/>
    </location>
</feature>
<feature type="compositionally biased region" description="Low complexity" evidence="3">
    <location>
        <begin position="726"/>
        <end position="738"/>
    </location>
</feature>
<dbReference type="InterPro" id="IPR050935">
    <property type="entry name" value="Bromo_chromatin_reader"/>
</dbReference>
<feature type="compositionally biased region" description="Low complexity" evidence="3">
    <location>
        <begin position="380"/>
        <end position="393"/>
    </location>
</feature>
<dbReference type="InterPro" id="IPR057991">
    <property type="entry name" value="TPR_TAF2_C"/>
</dbReference>
<protein>
    <recommendedName>
        <fullName evidence="4">Bromo domain-containing protein</fullName>
    </recommendedName>
</protein>
<sequence>MDNDVTTHLSSTTAIPVQGTQGQVVLPHPNNFDNMAEYFVQKSILLAMAACSEEHRATVQNFLLQLLKFNDNSENDYSDCYYISTILTALANTVGPNATRNAADEFDSDGDNPQPSSSNTLGFEIVLAEIERYRVMDALLSTYHNVVTVACLQAYQRFAQLKLAPFNLELFVHMIRYGNFFRVRQYAIGALLEQYGLQPQSDLFCGLIQLAKSDPDLAFRRYLWTQFARTLAYQVERLAHPRGTGDFHPDFLIIEEEDGRGELNTDAQTADSLAKQRHRMLMTLDRYRNLFRDDHRLAQLLWETLTEHFATIDPQTQATVFLMCELLYRPADPLPSLATPLSAPILIPKLKLRVGSVTGGEFGSDDSPRPMSVEPGSSQPGTPRGGTTMTPSTSIRGEADTAFPGGFDHGGDKARTMSPPLVPGCSVEIPVHPVVEKVRSKLRGKSQVEKVRENSGDDHKVTPVSTSTKNSPVIRLTTNPLTPAAASSQTTFTTPAPAPQLPATPPVRVIRLKTSASHADTASGGSSAGPPPPPATDVTPTVVTVKATASPKVPLKPPKPSKTRTVQKLSTEDKKTLRRILRKVMGVRSAYPFLQPVDPIRDGCPTYYDVVRHPMDLGTMKTKLGKNQYATPQEFYDDFHLLVGNCYLFNPIGTYVYTEGQEIEQLFEQEWEAAFGKITDQPDHNYTIVETPRGSQSGEGTVQSTPTLTARAVAMPPGESPAVTSTPGGTSQTPLQTTTPTPLSAEDLALFNTLPFHAKHCLKLVRKLQRPKAAVHFLQPVDPVALGVPHYREIIQEPMDLGTMERKLVQSDGVSGYTSYDQVRADLDLIFHNCFVFNPVGTLVYDDGKRLEAYYHKLWNSLATTLVSRARGGQSVTASSAMNTETSALTSTPTPSMPIASPQVSAPQQNTPKMTQPETEMSQEDYDRCGVVLRRLQSSRFRTLFLQPVDPVRDGCPNYFDVIKHPMDLGTIEQRLTDHQYPQVEAFRDDILIMFANCAQFNQPGTYAYDQGESLHQVFEQVWKKTFPHHLLKERPGKVAATVTSPDSLPSLPATPTSAVNISMATPGVADQCYKILKKLQNQRTAVPFLRPVDPIRDGAPTYFDVVKHPMDLETVGKKLEAHQYPTVEAFVADIQLIFDNCFLFNPPENFMHAQGKRVQASFRRMMSDFYKKRAGRPGVVSMGDAPALAGESSRPATPRLKLTLALGSANGQSNSGRGSGTSSGNTSNLSPGKRSRQSSFSSTASGTKRRLSANAKDNH</sequence>
<dbReference type="SMART" id="SM00297">
    <property type="entry name" value="BROMO"/>
    <property type="match status" value="4"/>
</dbReference>
<dbReference type="InterPro" id="IPR001487">
    <property type="entry name" value="Bromodomain"/>
</dbReference>
<feature type="compositionally biased region" description="Low complexity" evidence="3">
    <location>
        <begin position="1208"/>
        <end position="1247"/>
    </location>
</feature>
<dbReference type="GO" id="GO:0005634">
    <property type="term" value="C:nucleus"/>
    <property type="evidence" value="ECO:0007669"/>
    <property type="project" value="TreeGrafter"/>
</dbReference>
<organism evidence="5 6">
    <name type="scientific">Dispira parvispora</name>
    <dbReference type="NCBI Taxonomy" id="1520584"/>
    <lineage>
        <taxon>Eukaryota</taxon>
        <taxon>Fungi</taxon>
        <taxon>Fungi incertae sedis</taxon>
        <taxon>Zoopagomycota</taxon>
        <taxon>Kickxellomycotina</taxon>
        <taxon>Dimargaritomycetes</taxon>
        <taxon>Dimargaritales</taxon>
        <taxon>Dimargaritaceae</taxon>
        <taxon>Dispira</taxon>
    </lineage>
</organism>
<dbReference type="PANTHER" id="PTHR22880:SF225">
    <property type="entry name" value="BROMODOMAIN-CONTAINING PROTEIN BET-1-RELATED"/>
    <property type="match status" value="1"/>
</dbReference>
<comment type="caution">
    <text evidence="5">The sequence shown here is derived from an EMBL/GenBank/DDBJ whole genome shotgun (WGS) entry which is preliminary data.</text>
</comment>
<feature type="region of interest" description="Disordered" evidence="3">
    <location>
        <begin position="875"/>
        <end position="924"/>
    </location>
</feature>
<feature type="compositionally biased region" description="Basic and acidic residues" evidence="3">
    <location>
        <begin position="446"/>
        <end position="461"/>
    </location>
</feature>
<dbReference type="Proteomes" id="UP001150925">
    <property type="component" value="Unassembled WGS sequence"/>
</dbReference>
<feature type="compositionally biased region" description="Polar residues" evidence="3">
    <location>
        <begin position="902"/>
        <end position="920"/>
    </location>
</feature>
<dbReference type="PROSITE" id="PS50014">
    <property type="entry name" value="BROMODOMAIN_2"/>
    <property type="match status" value="4"/>
</dbReference>
<dbReference type="InterPro" id="IPR036427">
    <property type="entry name" value="Bromodomain-like_sf"/>
</dbReference>
<gene>
    <name evidence="5" type="ORF">IWQ62_001146</name>
</gene>
<evidence type="ECO:0000256" key="2">
    <source>
        <dbReference type="PROSITE-ProRule" id="PRU00035"/>
    </source>
</evidence>
<feature type="domain" description="Bromo" evidence="4">
    <location>
        <begin position="769"/>
        <end position="845"/>
    </location>
</feature>
<proteinExistence type="predicted"/>
<feature type="region of interest" description="Disordered" evidence="3">
    <location>
        <begin position="442"/>
        <end position="503"/>
    </location>
</feature>
<dbReference type="Pfam" id="PF25577">
    <property type="entry name" value="TPR_TAF2_C"/>
    <property type="match status" value="1"/>
</dbReference>
<dbReference type="InterPro" id="IPR018359">
    <property type="entry name" value="Bromodomain_CS"/>
</dbReference>
<evidence type="ECO:0000313" key="6">
    <source>
        <dbReference type="Proteomes" id="UP001150925"/>
    </source>
</evidence>
<dbReference type="PROSITE" id="PS00633">
    <property type="entry name" value="BROMODOMAIN_1"/>
    <property type="match status" value="2"/>
</dbReference>
<dbReference type="PANTHER" id="PTHR22880">
    <property type="entry name" value="FALZ-RELATED BROMODOMAIN-CONTAINING PROTEINS"/>
    <property type="match status" value="1"/>
</dbReference>